<feature type="transmembrane region" description="Helical" evidence="6">
    <location>
        <begin position="146"/>
        <end position="166"/>
    </location>
</feature>
<proteinExistence type="predicted"/>
<organism evidence="7 8">
    <name type="scientific">Thermodesulfovibrio aggregans</name>
    <dbReference type="NCBI Taxonomy" id="86166"/>
    <lineage>
        <taxon>Bacteria</taxon>
        <taxon>Pseudomonadati</taxon>
        <taxon>Nitrospirota</taxon>
        <taxon>Thermodesulfovibrionia</taxon>
        <taxon>Thermodesulfovibrionales</taxon>
        <taxon>Thermodesulfovibrionaceae</taxon>
        <taxon>Thermodesulfovibrio</taxon>
    </lineage>
</organism>
<dbReference type="PANTHER" id="PTHR38825">
    <property type="entry name" value="LYSINE EXPORTER PROTEIN (LYSE/YGGA)"/>
    <property type="match status" value="1"/>
</dbReference>
<evidence type="ECO:0000256" key="1">
    <source>
        <dbReference type="ARBA" id="ARBA00004651"/>
    </source>
</evidence>
<gene>
    <name evidence="7" type="ORF">TAGGR_255</name>
</gene>
<dbReference type="Proteomes" id="UP000054976">
    <property type="component" value="Unassembled WGS sequence"/>
</dbReference>
<name>A0A0U9HSP9_9BACT</name>
<keyword evidence="3 6" id="KW-0812">Transmembrane</keyword>
<keyword evidence="8" id="KW-1185">Reference proteome</keyword>
<dbReference type="GO" id="GO:0005886">
    <property type="term" value="C:plasma membrane"/>
    <property type="evidence" value="ECO:0007669"/>
    <property type="project" value="UniProtKB-SubCell"/>
</dbReference>
<accession>A0A0U9HSP9</accession>
<dbReference type="EMBL" id="BCNO01000002">
    <property type="protein sequence ID" value="GAQ95170.1"/>
    <property type="molecule type" value="Genomic_DNA"/>
</dbReference>
<evidence type="ECO:0000256" key="5">
    <source>
        <dbReference type="ARBA" id="ARBA00023136"/>
    </source>
</evidence>
<dbReference type="RefSeq" id="WP_059176619.1">
    <property type="nucleotide sequence ID" value="NZ_BCNO01000002.1"/>
</dbReference>
<evidence type="ECO:0000313" key="7">
    <source>
        <dbReference type="EMBL" id="GAQ95170.1"/>
    </source>
</evidence>
<keyword evidence="2" id="KW-1003">Cell membrane</keyword>
<feature type="transmembrane region" description="Helical" evidence="6">
    <location>
        <begin position="72"/>
        <end position="92"/>
    </location>
</feature>
<feature type="transmembrane region" description="Helical" evidence="6">
    <location>
        <begin position="112"/>
        <end position="139"/>
    </location>
</feature>
<evidence type="ECO:0000313" key="8">
    <source>
        <dbReference type="Proteomes" id="UP000054976"/>
    </source>
</evidence>
<keyword evidence="4 6" id="KW-1133">Transmembrane helix</keyword>
<comment type="subcellular location">
    <subcellularLocation>
        <location evidence="1">Cell membrane</location>
        <topology evidence="1">Multi-pass membrane protein</topology>
    </subcellularLocation>
</comment>
<reference evidence="8" key="1">
    <citation type="submission" date="2016-01" db="EMBL/GenBank/DDBJ databases">
        <title>Draft genome sequence of Thermodesulfovibrio aggregans strain TGE-P1.</title>
        <authorList>
            <person name="Sekiguchi Y."/>
            <person name="Ohashi A."/>
            <person name="Matsuura N."/>
            <person name="Tourlousse M.D."/>
        </authorList>
    </citation>
    <scope>NUCLEOTIDE SEQUENCE [LARGE SCALE GENOMIC DNA]</scope>
    <source>
        <strain evidence="8">TGE-P1</strain>
    </source>
</reference>
<dbReference type="GO" id="GO:0006865">
    <property type="term" value="P:amino acid transport"/>
    <property type="evidence" value="ECO:0007669"/>
    <property type="project" value="InterPro"/>
</dbReference>
<evidence type="ECO:0000256" key="2">
    <source>
        <dbReference type="ARBA" id="ARBA00022475"/>
    </source>
</evidence>
<protein>
    <submittedName>
        <fullName evidence="7">Threonine/homoserine/homoserine lactone efflux protein</fullName>
    </submittedName>
</protein>
<dbReference type="PANTHER" id="PTHR38825:SF1">
    <property type="entry name" value="TRANSPORTER, LYSE FAMILY"/>
    <property type="match status" value="1"/>
</dbReference>
<dbReference type="Pfam" id="PF01810">
    <property type="entry name" value="LysE"/>
    <property type="match status" value="1"/>
</dbReference>
<sequence length="217" mass="24089">MFKVLFIGISSFIIALSGAMMPGPLFAVTVSETPRRGWITGPVLVAGHGVLELSLLLLIVSGLGSFLQMNETFIAVALVGGIFLFFMGLSMFRSLPKLSLQNEFNRQAKGSLFLSGILLSLANPYWSFWWATIGLGYLVQSMEIGILGIVAFFTGHILGDLAWYSGVSLGVHKGKKILNDSLYRKIVFFCALILIGFSFYFIWKGIERVKYFFKLYL</sequence>
<keyword evidence="5 6" id="KW-0472">Membrane</keyword>
<dbReference type="AlphaFoldDB" id="A0A0U9HSP9"/>
<feature type="transmembrane region" description="Helical" evidence="6">
    <location>
        <begin position="186"/>
        <end position="203"/>
    </location>
</feature>
<dbReference type="InterPro" id="IPR001123">
    <property type="entry name" value="LeuE-type"/>
</dbReference>
<comment type="caution">
    <text evidence="7">The sequence shown here is derived from an EMBL/GenBank/DDBJ whole genome shotgun (WGS) entry which is preliminary data.</text>
</comment>
<dbReference type="STRING" id="86166.TAGGR_255"/>
<dbReference type="OrthoDB" id="9784202at2"/>
<evidence type="ECO:0000256" key="6">
    <source>
        <dbReference type="SAM" id="Phobius"/>
    </source>
</evidence>
<feature type="transmembrane region" description="Helical" evidence="6">
    <location>
        <begin position="37"/>
        <end position="60"/>
    </location>
</feature>
<evidence type="ECO:0000256" key="4">
    <source>
        <dbReference type="ARBA" id="ARBA00022989"/>
    </source>
</evidence>
<evidence type="ECO:0000256" key="3">
    <source>
        <dbReference type="ARBA" id="ARBA00022692"/>
    </source>
</evidence>